<evidence type="ECO:0000313" key="3">
    <source>
        <dbReference type="EMBL" id="PQO24980.1"/>
    </source>
</evidence>
<dbReference type="Proteomes" id="UP000240009">
    <property type="component" value="Unassembled WGS sequence"/>
</dbReference>
<accession>A0A2S8EYI5</accession>
<gene>
    <name evidence="3" type="ORF">C5Y96_26090</name>
</gene>
<dbReference type="InterPro" id="IPR006076">
    <property type="entry name" value="FAD-dep_OxRdtase"/>
</dbReference>
<dbReference type="GO" id="GO:0016491">
    <property type="term" value="F:oxidoreductase activity"/>
    <property type="evidence" value="ECO:0007669"/>
    <property type="project" value="UniProtKB-KW"/>
</dbReference>
<evidence type="ECO:0000256" key="1">
    <source>
        <dbReference type="ARBA" id="ARBA00023002"/>
    </source>
</evidence>
<dbReference type="GO" id="GO:0005737">
    <property type="term" value="C:cytoplasm"/>
    <property type="evidence" value="ECO:0007669"/>
    <property type="project" value="TreeGrafter"/>
</dbReference>
<dbReference type="Gene3D" id="3.50.50.60">
    <property type="entry name" value="FAD/NAD(P)-binding domain"/>
    <property type="match status" value="1"/>
</dbReference>
<reference evidence="3 4" key="1">
    <citation type="submission" date="2018-02" db="EMBL/GenBank/DDBJ databases">
        <title>Comparative genomes isolates from brazilian mangrove.</title>
        <authorList>
            <person name="Araujo J.E."/>
            <person name="Taketani R.G."/>
            <person name="Silva M.C.P."/>
            <person name="Loureco M.V."/>
            <person name="Andreote F.D."/>
        </authorList>
    </citation>
    <scope>NUCLEOTIDE SEQUENCE [LARGE SCALE GENOMIC DNA]</scope>
    <source>
        <strain evidence="3 4">HEX-2 MGV</strain>
    </source>
</reference>
<dbReference type="AlphaFoldDB" id="A0A2S8EYI5"/>
<protein>
    <submittedName>
        <fullName evidence="3">Amino acid dehydrogenase</fullName>
    </submittedName>
</protein>
<sequence length="420" mass="46927">MITPSHPERVLIVGSGIVGIACAHYLSKQGLKVTVIDRGTIAGACSHGNCGYICPSHVLPLTEPEAVRTAAKSLLQPNAPFRVKPRFSPAMWNWMWQFARRCNHKQMLSAGAALKSILDASMSEYRRLVQEESLDCEWKETGLLYVLQTEKGMRSFAETDRFLTDHFGVSAQRLDGSELSRFEPALNDNLAGAFHYSGDASVRPDRLNADWTGKLKQRGVTFLENCELQHIEKENGRIVCLHTSHGALDADQFVIATGAWSTRLGKSLECRIPIEPGKGYSVTMSRPSKCPQYPMLLPEHKVGVSPFEGGYRLGSMMEFCGYDESIPEKRIEQLRQSARPYLRTPDTPETHSTWYGWRPMTWDSLPIIGQVPRLKNAYLATGHNMLGLSMATATGRLVSEMMTQLTPHIDPEPYSPLRFA</sequence>
<organism evidence="3 4">
    <name type="scientific">Blastopirellula marina</name>
    <dbReference type="NCBI Taxonomy" id="124"/>
    <lineage>
        <taxon>Bacteria</taxon>
        <taxon>Pseudomonadati</taxon>
        <taxon>Planctomycetota</taxon>
        <taxon>Planctomycetia</taxon>
        <taxon>Pirellulales</taxon>
        <taxon>Pirellulaceae</taxon>
        <taxon>Blastopirellula</taxon>
    </lineage>
</organism>
<dbReference type="PANTHER" id="PTHR13847:SF289">
    <property type="entry name" value="GLYCINE OXIDASE"/>
    <property type="match status" value="1"/>
</dbReference>
<dbReference type="SUPFAM" id="SSF54373">
    <property type="entry name" value="FAD-linked reductases, C-terminal domain"/>
    <property type="match status" value="1"/>
</dbReference>
<proteinExistence type="predicted"/>
<name>A0A2S8EYI5_9BACT</name>
<dbReference type="OrthoDB" id="9794226at2"/>
<dbReference type="PANTHER" id="PTHR13847">
    <property type="entry name" value="SARCOSINE DEHYDROGENASE-RELATED"/>
    <property type="match status" value="1"/>
</dbReference>
<dbReference type="Pfam" id="PF01266">
    <property type="entry name" value="DAO"/>
    <property type="match status" value="1"/>
</dbReference>
<dbReference type="Gene3D" id="3.30.9.10">
    <property type="entry name" value="D-Amino Acid Oxidase, subunit A, domain 2"/>
    <property type="match status" value="1"/>
</dbReference>
<comment type="caution">
    <text evidence="3">The sequence shown here is derived from an EMBL/GenBank/DDBJ whole genome shotgun (WGS) entry which is preliminary data.</text>
</comment>
<evidence type="ECO:0000313" key="4">
    <source>
        <dbReference type="Proteomes" id="UP000240009"/>
    </source>
</evidence>
<keyword evidence="1" id="KW-0560">Oxidoreductase</keyword>
<dbReference type="SUPFAM" id="SSF51905">
    <property type="entry name" value="FAD/NAD(P)-binding domain"/>
    <property type="match status" value="1"/>
</dbReference>
<dbReference type="RefSeq" id="WP_105359520.1">
    <property type="nucleotide sequence ID" value="NZ_PUIA01000094.1"/>
</dbReference>
<dbReference type="EMBL" id="PUIA01000094">
    <property type="protein sequence ID" value="PQO24980.1"/>
    <property type="molecule type" value="Genomic_DNA"/>
</dbReference>
<dbReference type="InterPro" id="IPR036188">
    <property type="entry name" value="FAD/NAD-bd_sf"/>
</dbReference>
<feature type="domain" description="FAD dependent oxidoreductase" evidence="2">
    <location>
        <begin position="9"/>
        <end position="401"/>
    </location>
</feature>
<evidence type="ECO:0000259" key="2">
    <source>
        <dbReference type="Pfam" id="PF01266"/>
    </source>
</evidence>